<dbReference type="InterPro" id="IPR015422">
    <property type="entry name" value="PyrdxlP-dep_Trfase_small"/>
</dbReference>
<name>A0ABD5NFC2_9EURY</name>
<dbReference type="Pfam" id="PF01053">
    <property type="entry name" value="Cys_Met_Meta_PP"/>
    <property type="match status" value="1"/>
</dbReference>
<dbReference type="NCBIfam" id="TIGR01326">
    <property type="entry name" value="OAH_OAS_sulfhy"/>
    <property type="match status" value="1"/>
</dbReference>
<dbReference type="PIRSF" id="PIRSF001434">
    <property type="entry name" value="CGS"/>
    <property type="match status" value="1"/>
</dbReference>
<dbReference type="InterPro" id="IPR006235">
    <property type="entry name" value="OAc-hSer/O-AcSer_sulfhydrylase"/>
</dbReference>
<dbReference type="EMBL" id="JBHRWN010000002">
    <property type="protein sequence ID" value="MFC3477911.1"/>
    <property type="molecule type" value="Genomic_DNA"/>
</dbReference>
<reference evidence="6 7" key="1">
    <citation type="journal article" date="2019" name="Int. J. Syst. Evol. Microbiol.">
        <title>The Global Catalogue of Microorganisms (GCM) 10K type strain sequencing project: providing services to taxonomists for standard genome sequencing and annotation.</title>
        <authorList>
            <consortium name="The Broad Institute Genomics Platform"/>
            <consortium name="The Broad Institute Genome Sequencing Center for Infectious Disease"/>
            <person name="Wu L."/>
            <person name="Ma J."/>
        </authorList>
    </citation>
    <scope>NUCLEOTIDE SEQUENCE [LARGE SCALE GENOMIC DNA]</scope>
    <source>
        <strain evidence="6 7">CGMCC 1.12562</strain>
    </source>
</reference>
<evidence type="ECO:0000313" key="7">
    <source>
        <dbReference type="Proteomes" id="UP001595660"/>
    </source>
</evidence>
<keyword evidence="4" id="KW-0663">Pyridoxal phosphate</keyword>
<dbReference type="Gene3D" id="3.90.1150.10">
    <property type="entry name" value="Aspartate Aminotransferase, domain 1"/>
    <property type="match status" value="1"/>
</dbReference>
<dbReference type="FunFam" id="3.40.640.10:FF:000046">
    <property type="entry name" value="Cystathionine gamma-lyase"/>
    <property type="match status" value="1"/>
</dbReference>
<evidence type="ECO:0000256" key="2">
    <source>
        <dbReference type="ARBA" id="ARBA00009077"/>
    </source>
</evidence>
<comment type="similarity">
    <text evidence="2">Belongs to the trans-sulfuration enzymes family.</text>
</comment>
<feature type="compositionally biased region" description="Acidic residues" evidence="5">
    <location>
        <begin position="1"/>
        <end position="11"/>
    </location>
</feature>
<dbReference type="AlphaFoldDB" id="A0ABD5NFC2"/>
<evidence type="ECO:0000256" key="5">
    <source>
        <dbReference type="SAM" id="MobiDB-lite"/>
    </source>
</evidence>
<dbReference type="GeneID" id="69119096"/>
<protein>
    <submittedName>
        <fullName evidence="6">O-acetylhomoserine aminocarboxypropyltransferase/cysteine synthase family protein</fullName>
    </submittedName>
</protein>
<dbReference type="PANTHER" id="PTHR43797">
    <property type="entry name" value="HOMOCYSTEINE/CYSTEINE SYNTHASE"/>
    <property type="match status" value="1"/>
</dbReference>
<dbReference type="SUPFAM" id="SSF53383">
    <property type="entry name" value="PLP-dependent transferases"/>
    <property type="match status" value="1"/>
</dbReference>
<dbReference type="GO" id="GO:0016740">
    <property type="term" value="F:transferase activity"/>
    <property type="evidence" value="ECO:0007669"/>
    <property type="project" value="UniProtKB-KW"/>
</dbReference>
<dbReference type="RefSeq" id="WP_232570970.1">
    <property type="nucleotide sequence ID" value="NZ_CP089466.1"/>
</dbReference>
<dbReference type="Gene3D" id="3.40.640.10">
    <property type="entry name" value="Type I PLP-dependent aspartate aminotransferase-like (Major domain)"/>
    <property type="match status" value="1"/>
</dbReference>
<dbReference type="InterPro" id="IPR015421">
    <property type="entry name" value="PyrdxlP-dep_Trfase_major"/>
</dbReference>
<comment type="cofactor">
    <cofactor evidence="1">
        <name>pyridoxal 5'-phosphate</name>
        <dbReference type="ChEBI" id="CHEBI:597326"/>
    </cofactor>
</comment>
<feature type="region of interest" description="Disordered" evidence="5">
    <location>
        <begin position="1"/>
        <end position="39"/>
    </location>
</feature>
<evidence type="ECO:0000256" key="1">
    <source>
        <dbReference type="ARBA" id="ARBA00001933"/>
    </source>
</evidence>
<sequence>MTDASDGDGAPDGEAYDRRTRSVHAGYDPDETGARAPPIHQTTSYVFPDADEAAARYALDSEADVYSRISNPTTSALEDRLASLHGGTGAVATNAGMGAIDAITTTLAEAGRNIVAGEEMYGGTASYFAHTAGKRGVETRTVDALDPDAVADAIDDDTAFVHVETIANPSLVTPDFDALAEVAHDHAVPLVVDNTFATPHLCRPIEHGADVVWASTTKWLHGAGTTLGGVVVDGGTFPWDHPDAEFPELAGENPAFGVDFTERFGDRALEAAVRQRAVRSCGTGQSAFDAWQTLQGIQTLPLRVDRHCENAAALADFLDDHPDVAWVSYPGLGDHPTHDAASEYLDGGFGGMLTFGPEGGFDAAKAVCEGVELASFLANVGDAKTLVVHPASTTHAQLSESEQRDAGVRPDMVRVSVGIEGTEDVLADFDRALREAH</sequence>
<dbReference type="PANTHER" id="PTHR43797:SF2">
    <property type="entry name" value="HOMOCYSTEINE_CYSTEINE SYNTHASE"/>
    <property type="match status" value="1"/>
</dbReference>
<evidence type="ECO:0000256" key="4">
    <source>
        <dbReference type="ARBA" id="ARBA00022898"/>
    </source>
</evidence>
<evidence type="ECO:0000313" key="6">
    <source>
        <dbReference type="EMBL" id="MFC3477911.1"/>
    </source>
</evidence>
<organism evidence="6 7">
    <name type="scientific">Halobacterium litoreum</name>
    <dbReference type="NCBI Taxonomy" id="2039234"/>
    <lineage>
        <taxon>Archaea</taxon>
        <taxon>Methanobacteriati</taxon>
        <taxon>Methanobacteriota</taxon>
        <taxon>Stenosarchaea group</taxon>
        <taxon>Halobacteria</taxon>
        <taxon>Halobacteriales</taxon>
        <taxon>Halobacteriaceae</taxon>
        <taxon>Halobacterium</taxon>
    </lineage>
</organism>
<comment type="caution">
    <text evidence="6">The sequence shown here is derived from an EMBL/GenBank/DDBJ whole genome shotgun (WGS) entry which is preliminary data.</text>
</comment>
<dbReference type="InterPro" id="IPR015424">
    <property type="entry name" value="PyrdxlP-dep_Trfase"/>
</dbReference>
<dbReference type="Proteomes" id="UP001595660">
    <property type="component" value="Unassembled WGS sequence"/>
</dbReference>
<dbReference type="InterPro" id="IPR000277">
    <property type="entry name" value="Cys/Met-Metab_PyrdxlP-dep_enz"/>
</dbReference>
<proteinExistence type="inferred from homology"/>
<keyword evidence="7" id="KW-1185">Reference proteome</keyword>
<dbReference type="CDD" id="cd00614">
    <property type="entry name" value="CGS_like"/>
    <property type="match status" value="1"/>
</dbReference>
<gene>
    <name evidence="6" type="ORF">ACFOKC_09245</name>
</gene>
<keyword evidence="3" id="KW-0808">Transferase</keyword>
<evidence type="ECO:0000256" key="3">
    <source>
        <dbReference type="ARBA" id="ARBA00022679"/>
    </source>
</evidence>
<accession>A0ABD5NFC2</accession>